<protein>
    <submittedName>
        <fullName evidence="4">LPXTG cell wall anchor domain-containing protein</fullName>
    </submittedName>
</protein>
<dbReference type="RefSeq" id="WP_153026332.1">
    <property type="nucleotide sequence ID" value="NZ_WIAO01000021.1"/>
</dbReference>
<evidence type="ECO:0000256" key="3">
    <source>
        <dbReference type="SAM" id="SignalP"/>
    </source>
</evidence>
<dbReference type="Proteomes" id="UP000477750">
    <property type="component" value="Unassembled WGS sequence"/>
</dbReference>
<organism evidence="4 5">
    <name type="scientific">Glycomyces albidus</name>
    <dbReference type="NCBI Taxonomy" id="2656774"/>
    <lineage>
        <taxon>Bacteria</taxon>
        <taxon>Bacillati</taxon>
        <taxon>Actinomycetota</taxon>
        <taxon>Actinomycetes</taxon>
        <taxon>Glycomycetales</taxon>
        <taxon>Glycomycetaceae</taxon>
        <taxon>Glycomyces</taxon>
    </lineage>
</organism>
<proteinExistence type="predicted"/>
<sequence length="235" mass="23992">MKARIACAAALAAAALLGSAAAAQAEPVPEEPSRLFLKDHEDIPLAVSGGEAVLSADADLWTLRAVEALLDLGEYQIVHDESGQCLTADTSGGEAAVPVVLADCADAVAWGVVYHDVPSHRDFRFTGPDGYFLGLLDDASAVEGAAVLAVAPETDHSLHFQEWRFAAADAPPPTSAPPNEAVSASEAATSAAAQPKLPSTGGAAGAAVGAGAVALAGGTALVLWWQRRRALRSHW</sequence>
<gene>
    <name evidence="4" type="ORF">GFD30_16620</name>
</gene>
<accession>A0A6L5GBX3</accession>
<dbReference type="NCBIfam" id="TIGR01167">
    <property type="entry name" value="LPXTG_anchor"/>
    <property type="match status" value="1"/>
</dbReference>
<evidence type="ECO:0000256" key="1">
    <source>
        <dbReference type="SAM" id="MobiDB-lite"/>
    </source>
</evidence>
<feature type="signal peptide" evidence="3">
    <location>
        <begin position="1"/>
        <end position="25"/>
    </location>
</feature>
<feature type="transmembrane region" description="Helical" evidence="2">
    <location>
        <begin position="203"/>
        <end position="225"/>
    </location>
</feature>
<reference evidence="4 5" key="1">
    <citation type="submission" date="2019-10" db="EMBL/GenBank/DDBJ databases">
        <title>Glycomyces albidus sp. nov., a novel actinomycete isolated from rhizosphere soil of wheat (Triticum aestivum L.).</title>
        <authorList>
            <person name="Qian L."/>
        </authorList>
    </citation>
    <scope>NUCLEOTIDE SEQUENCE [LARGE SCALE GENOMIC DNA]</scope>
    <source>
        <strain evidence="4 5">NEAU-7082</strain>
    </source>
</reference>
<evidence type="ECO:0000256" key="2">
    <source>
        <dbReference type="SAM" id="Phobius"/>
    </source>
</evidence>
<evidence type="ECO:0000313" key="4">
    <source>
        <dbReference type="EMBL" id="MQM27185.1"/>
    </source>
</evidence>
<feature type="chain" id="PRO_5026718396" evidence="3">
    <location>
        <begin position="26"/>
        <end position="235"/>
    </location>
</feature>
<comment type="caution">
    <text evidence="4">The sequence shown here is derived from an EMBL/GenBank/DDBJ whole genome shotgun (WGS) entry which is preliminary data.</text>
</comment>
<keyword evidence="2" id="KW-1133">Transmembrane helix</keyword>
<dbReference type="EMBL" id="WIAO01000021">
    <property type="protein sequence ID" value="MQM27185.1"/>
    <property type="molecule type" value="Genomic_DNA"/>
</dbReference>
<keyword evidence="3" id="KW-0732">Signal</keyword>
<keyword evidence="2" id="KW-0472">Membrane</keyword>
<evidence type="ECO:0000313" key="5">
    <source>
        <dbReference type="Proteomes" id="UP000477750"/>
    </source>
</evidence>
<keyword evidence="5" id="KW-1185">Reference proteome</keyword>
<feature type="compositionally biased region" description="Low complexity" evidence="1">
    <location>
        <begin position="177"/>
        <end position="193"/>
    </location>
</feature>
<keyword evidence="2" id="KW-0812">Transmembrane</keyword>
<dbReference type="AlphaFoldDB" id="A0A6L5GBX3"/>
<feature type="region of interest" description="Disordered" evidence="1">
    <location>
        <begin position="168"/>
        <end position="201"/>
    </location>
</feature>
<name>A0A6L5GBX3_9ACTN</name>